<dbReference type="OrthoDB" id="297405at2759"/>
<protein>
    <submittedName>
        <fullName evidence="1">WD40-repeat-containing domain</fullName>
    </submittedName>
</protein>
<dbReference type="EMBL" id="LDAU01000155">
    <property type="protein sequence ID" value="KRX02395.1"/>
    <property type="molecule type" value="Genomic_DNA"/>
</dbReference>
<gene>
    <name evidence="1" type="ORF">PPERSA_10012</name>
</gene>
<comment type="caution">
    <text evidence="1">The sequence shown here is derived from an EMBL/GenBank/DDBJ whole genome shotgun (WGS) entry which is preliminary data.</text>
</comment>
<evidence type="ECO:0000313" key="1">
    <source>
        <dbReference type="EMBL" id="KRX02395.1"/>
    </source>
</evidence>
<reference evidence="1 2" key="1">
    <citation type="journal article" date="2015" name="Sci. Rep.">
        <title>Genome of the facultative scuticociliatosis pathogen Pseudocohnilembus persalinus provides insight into its virulence through horizontal gene transfer.</title>
        <authorList>
            <person name="Xiong J."/>
            <person name="Wang G."/>
            <person name="Cheng J."/>
            <person name="Tian M."/>
            <person name="Pan X."/>
            <person name="Warren A."/>
            <person name="Jiang C."/>
            <person name="Yuan D."/>
            <person name="Miao W."/>
        </authorList>
    </citation>
    <scope>NUCLEOTIDE SEQUENCE [LARGE SCALE GENOMIC DNA]</scope>
    <source>
        <strain evidence="1">36N120E</strain>
    </source>
</reference>
<dbReference type="Gene3D" id="2.130.10.10">
    <property type="entry name" value="YVTN repeat-like/Quinoprotein amine dehydrogenase"/>
    <property type="match status" value="1"/>
</dbReference>
<dbReference type="InterPro" id="IPR036322">
    <property type="entry name" value="WD40_repeat_dom_sf"/>
</dbReference>
<dbReference type="AlphaFoldDB" id="A0A0V0QJP1"/>
<keyword evidence="2" id="KW-1185">Reference proteome</keyword>
<dbReference type="SUPFAM" id="SSF50978">
    <property type="entry name" value="WD40 repeat-like"/>
    <property type="match status" value="1"/>
</dbReference>
<dbReference type="InterPro" id="IPR015943">
    <property type="entry name" value="WD40/YVTN_repeat-like_dom_sf"/>
</dbReference>
<name>A0A0V0QJP1_PSEPJ</name>
<dbReference type="Pfam" id="PF08728">
    <property type="entry name" value="CRT10"/>
    <property type="match status" value="1"/>
</dbReference>
<proteinExistence type="predicted"/>
<dbReference type="InterPro" id="IPR014839">
    <property type="entry name" value="Crt10"/>
</dbReference>
<dbReference type="Proteomes" id="UP000054937">
    <property type="component" value="Unassembled WGS sequence"/>
</dbReference>
<dbReference type="InParanoid" id="A0A0V0QJP1"/>
<accession>A0A0V0QJP1</accession>
<sequence length="284" mass="32921">MQNELNNNKTEDKLNIQLKQEVNLYDGYSIETYRMNYISISEKLGYIFVACRKKIVIYKLHQNGYFSIIDDKLVSPYQYAQYFNQFNSNQTEQSHTSNSMQQQLLKQQQILEVDGKINQIKLASYFSNKSCVIKNENSISYNELGINREFLVAVDMKGNVNIFDVLHLPRKVVLDNKYVGKEDNSTWSLDIFIDRTRAYLAVGSNSQNISLWDISKLFQSNSELPQRQTVGTMEHNIPCVKFSPCGNFLAATTIGQYLKIFDLRNDNKLITQVKLSAWGWGIEW</sequence>
<evidence type="ECO:0000313" key="2">
    <source>
        <dbReference type="Proteomes" id="UP000054937"/>
    </source>
</evidence>
<organism evidence="1 2">
    <name type="scientific">Pseudocohnilembus persalinus</name>
    <name type="common">Ciliate</name>
    <dbReference type="NCBI Taxonomy" id="266149"/>
    <lineage>
        <taxon>Eukaryota</taxon>
        <taxon>Sar</taxon>
        <taxon>Alveolata</taxon>
        <taxon>Ciliophora</taxon>
        <taxon>Intramacronucleata</taxon>
        <taxon>Oligohymenophorea</taxon>
        <taxon>Scuticociliatia</taxon>
        <taxon>Philasterida</taxon>
        <taxon>Pseudocohnilembidae</taxon>
        <taxon>Pseudocohnilembus</taxon>
    </lineage>
</organism>